<evidence type="ECO:0000313" key="4">
    <source>
        <dbReference type="EMBL" id="SEO43386.1"/>
    </source>
</evidence>
<name>A0A1H8PNM7_9BACL</name>
<dbReference type="GO" id="GO:0016491">
    <property type="term" value="F:oxidoreductase activity"/>
    <property type="evidence" value="ECO:0007669"/>
    <property type="project" value="UniProtKB-KW"/>
</dbReference>
<dbReference type="EMBL" id="FODH01000007">
    <property type="protein sequence ID" value="SEO43386.1"/>
    <property type="molecule type" value="Genomic_DNA"/>
</dbReference>
<dbReference type="InterPro" id="IPR055080">
    <property type="entry name" value="Gal80p-like_C"/>
</dbReference>
<dbReference type="Proteomes" id="UP000198809">
    <property type="component" value="Unassembled WGS sequence"/>
</dbReference>
<dbReference type="AlphaFoldDB" id="A0A1H8PNM7"/>
<dbReference type="SUPFAM" id="SSF51735">
    <property type="entry name" value="NAD(P)-binding Rossmann-fold domains"/>
    <property type="match status" value="1"/>
</dbReference>
<evidence type="ECO:0000259" key="3">
    <source>
        <dbReference type="Pfam" id="PF22685"/>
    </source>
</evidence>
<dbReference type="InterPro" id="IPR000683">
    <property type="entry name" value="Gfo/Idh/MocA-like_OxRdtase_N"/>
</dbReference>
<dbReference type="Pfam" id="PF01408">
    <property type="entry name" value="GFO_IDH_MocA"/>
    <property type="match status" value="1"/>
</dbReference>
<feature type="domain" description="Gfo/Idh/MocA-like oxidoreductase N-terminal" evidence="2">
    <location>
        <begin position="8"/>
        <end position="127"/>
    </location>
</feature>
<feature type="domain" description="Gal80p-like C-terminal" evidence="3">
    <location>
        <begin position="135"/>
        <end position="276"/>
    </location>
</feature>
<keyword evidence="1" id="KW-0560">Oxidoreductase</keyword>
<evidence type="ECO:0000256" key="1">
    <source>
        <dbReference type="ARBA" id="ARBA00023002"/>
    </source>
</evidence>
<dbReference type="SUPFAM" id="SSF55347">
    <property type="entry name" value="Glyceraldehyde-3-phosphate dehydrogenase-like, C-terminal domain"/>
    <property type="match status" value="1"/>
</dbReference>
<reference evidence="4 5" key="1">
    <citation type="submission" date="2016-10" db="EMBL/GenBank/DDBJ databases">
        <authorList>
            <person name="de Groot N.N."/>
        </authorList>
    </citation>
    <scope>NUCLEOTIDE SEQUENCE [LARGE SCALE GENOMIC DNA]</scope>
    <source>
        <strain evidence="4 5">CGMCC 1.10238</strain>
    </source>
</reference>
<dbReference type="GO" id="GO:0000166">
    <property type="term" value="F:nucleotide binding"/>
    <property type="evidence" value="ECO:0007669"/>
    <property type="project" value="InterPro"/>
</dbReference>
<dbReference type="Gene3D" id="3.40.50.720">
    <property type="entry name" value="NAD(P)-binding Rossmann-like Domain"/>
    <property type="match status" value="1"/>
</dbReference>
<dbReference type="PANTHER" id="PTHR43818">
    <property type="entry name" value="BCDNA.GH03377"/>
    <property type="match status" value="1"/>
</dbReference>
<proteinExistence type="predicted"/>
<organism evidence="4 5">
    <name type="scientific">Paenibacillus sophorae</name>
    <dbReference type="NCBI Taxonomy" id="1333845"/>
    <lineage>
        <taxon>Bacteria</taxon>
        <taxon>Bacillati</taxon>
        <taxon>Bacillota</taxon>
        <taxon>Bacilli</taxon>
        <taxon>Bacillales</taxon>
        <taxon>Paenibacillaceae</taxon>
        <taxon>Paenibacillus</taxon>
    </lineage>
</organism>
<protein>
    <submittedName>
        <fullName evidence="4">Predicted dehydrogenase</fullName>
    </submittedName>
</protein>
<dbReference type="PANTHER" id="PTHR43818:SF11">
    <property type="entry name" value="BCDNA.GH03377"/>
    <property type="match status" value="1"/>
</dbReference>
<dbReference type="Pfam" id="PF22685">
    <property type="entry name" value="Gal80p_C-like"/>
    <property type="match status" value="1"/>
</dbReference>
<sequence length="373" mass="40225">MKINKRGVGIIGANMNGSWGGVAHLPALLALPEFQAAAVCTTRQGSADETAKRFGVPYAFTDPYELAIHPDVDLVTIAVKVPEHEKLVQTALDAGKSVFCEFPLGRTSTEAAHLLHASEEKGVRHFTGLQSRANPAVRYLKDLIAEGYIGEVRAVHCSYALPLFPTRSKQIPQSRVYLLDKTNGANHLTIAAGHLLDGMTYLFGPFSEVSAILETQADRIPIMETGEIVQSTSPDHVIITGKLAGGAIMNTHIRNTHTGNFFIEINGTEGDLVLQSNENFMFQIDSFTLKGAHPGNKAFGELPIPPQYTLQPSGLTAGPAFNLAGLYRQIYSDLEGNTRLAPDFHTALAAHTLIDAVQKAADTGTRQTTEPSD</sequence>
<dbReference type="InterPro" id="IPR036291">
    <property type="entry name" value="NAD(P)-bd_dom_sf"/>
</dbReference>
<gene>
    <name evidence="4" type="ORF">SAMN04487895_107276</name>
</gene>
<dbReference type="InterPro" id="IPR050463">
    <property type="entry name" value="Gfo/Idh/MocA_oxidrdct_glycsds"/>
</dbReference>
<accession>A0A1H8PNM7</accession>
<dbReference type="Gene3D" id="3.30.360.10">
    <property type="entry name" value="Dihydrodipicolinate Reductase, domain 2"/>
    <property type="match status" value="1"/>
</dbReference>
<dbReference type="STRING" id="1333845.SAMN04487895_107276"/>
<evidence type="ECO:0000259" key="2">
    <source>
        <dbReference type="Pfam" id="PF01408"/>
    </source>
</evidence>
<dbReference type="OrthoDB" id="9815825at2"/>
<evidence type="ECO:0000313" key="5">
    <source>
        <dbReference type="Proteomes" id="UP000198809"/>
    </source>
</evidence>
<dbReference type="RefSeq" id="WP_051499258.1">
    <property type="nucleotide sequence ID" value="NZ_CP076607.1"/>
</dbReference>